<dbReference type="Proteomes" id="UP000249499">
    <property type="component" value="Plasmid unnamed3"/>
</dbReference>
<keyword evidence="3" id="KW-1185">Reference proteome</keyword>
<organism evidence="2 3">
    <name type="scientific">Rhizobium tumorigenes</name>
    <dbReference type="NCBI Taxonomy" id="2041385"/>
    <lineage>
        <taxon>Bacteria</taxon>
        <taxon>Pseudomonadati</taxon>
        <taxon>Pseudomonadota</taxon>
        <taxon>Alphaproteobacteria</taxon>
        <taxon>Hyphomicrobiales</taxon>
        <taxon>Rhizobiaceae</taxon>
        <taxon>Rhizobium/Agrobacterium group</taxon>
        <taxon>Rhizobium</taxon>
    </lineage>
</organism>
<keyword evidence="1" id="KW-1133">Transmembrane helix</keyword>
<dbReference type="KEGG" id="rtu:PR017_28000"/>
<sequence>MAQSSGAFFQKPFHGEDRHLSVRISDLSGHRPDFMTRHGSADPMFCIGRLKTLATGRTAFTWLPQGLDPAQVAAVKCELLFWIGSLLMLWIIGAASVSGFVLTAFFCLLTFAKVLKISLMKIIEGMPKYSRGRHYATLTLGIAFFLMVAARACYISMIIVDTGMAGGI</sequence>
<accession>A0AAF1KV62</accession>
<reference evidence="2 3" key="1">
    <citation type="journal article" date="2018" name="Sci. Rep.">
        <title>Rhizobium tumorigenes sp. nov., a novel plant tumorigenic bacterium isolated from cane gall tumors on thornless blackberry.</title>
        <authorList>
            <person name="Kuzmanovi N."/>
            <person name="Smalla K."/>
            <person name="Gronow S."/>
            <person name="PuBawska J."/>
        </authorList>
    </citation>
    <scope>NUCLEOTIDE SEQUENCE [LARGE SCALE GENOMIC DNA]</scope>
    <source>
        <strain evidence="2 3">1078</strain>
    </source>
</reference>
<dbReference type="RefSeq" id="WP_133255640.1">
    <property type="nucleotide sequence ID" value="NZ_CP117260.1"/>
</dbReference>
<evidence type="ECO:0000313" key="2">
    <source>
        <dbReference type="EMBL" id="WFR99235.1"/>
    </source>
</evidence>
<feature type="transmembrane region" description="Helical" evidence="1">
    <location>
        <begin position="88"/>
        <end position="115"/>
    </location>
</feature>
<name>A0AAF1KV62_9HYPH</name>
<keyword evidence="1" id="KW-0472">Membrane</keyword>
<protein>
    <submittedName>
        <fullName evidence="2">Uncharacterized protein</fullName>
    </submittedName>
</protein>
<gene>
    <name evidence="2" type="ORF">PR017_28000</name>
</gene>
<keyword evidence="1" id="KW-0812">Transmembrane</keyword>
<evidence type="ECO:0000256" key="1">
    <source>
        <dbReference type="SAM" id="Phobius"/>
    </source>
</evidence>
<geneLocation type="plasmid" evidence="2 3">
    <name>unnamed3</name>
</geneLocation>
<feature type="transmembrane region" description="Helical" evidence="1">
    <location>
        <begin position="135"/>
        <end position="160"/>
    </location>
</feature>
<dbReference type="AlphaFoldDB" id="A0AAF1KV62"/>
<evidence type="ECO:0000313" key="3">
    <source>
        <dbReference type="Proteomes" id="UP000249499"/>
    </source>
</evidence>
<reference evidence="3" key="2">
    <citation type="journal article" date="2023" name="MicrobiologyOpen">
        <title>Genomics of the tumorigenes clade of the family Rhizobiaceae and description of Rhizobium rhododendri sp. nov.</title>
        <authorList>
            <person name="Kuzmanovic N."/>
            <person name="diCenzo G.C."/>
            <person name="Bunk B."/>
            <person name="Sproeer C."/>
            <person name="Fruehling A."/>
            <person name="Neumann-Schaal M."/>
            <person name="Overmann J."/>
            <person name="Smalla K."/>
        </authorList>
    </citation>
    <scope>NUCLEOTIDE SEQUENCE [LARGE SCALE GENOMIC DNA]</scope>
    <source>
        <strain evidence="3">1078</strain>
        <plasmid evidence="3">unnamed3</plasmid>
    </source>
</reference>
<dbReference type="EMBL" id="CP117260">
    <property type="protein sequence ID" value="WFR99235.1"/>
    <property type="molecule type" value="Genomic_DNA"/>
</dbReference>
<keyword evidence="2" id="KW-0614">Plasmid</keyword>
<proteinExistence type="predicted"/>